<gene>
    <name evidence="1" type="ORF">FGO68_gene307</name>
</gene>
<name>A0A8J8NVU5_HALGN</name>
<comment type="caution">
    <text evidence="1">The sequence shown here is derived from an EMBL/GenBank/DDBJ whole genome shotgun (WGS) entry which is preliminary data.</text>
</comment>
<reference evidence="1" key="1">
    <citation type="submission" date="2019-06" db="EMBL/GenBank/DDBJ databases">
        <authorList>
            <person name="Zheng W."/>
        </authorList>
    </citation>
    <scope>NUCLEOTIDE SEQUENCE</scope>
    <source>
        <strain evidence="1">QDHG01</strain>
    </source>
</reference>
<evidence type="ECO:0000313" key="1">
    <source>
        <dbReference type="EMBL" id="TNV82463.1"/>
    </source>
</evidence>
<evidence type="ECO:0000313" key="2">
    <source>
        <dbReference type="Proteomes" id="UP000785679"/>
    </source>
</evidence>
<organism evidence="1 2">
    <name type="scientific">Halteria grandinella</name>
    <dbReference type="NCBI Taxonomy" id="5974"/>
    <lineage>
        <taxon>Eukaryota</taxon>
        <taxon>Sar</taxon>
        <taxon>Alveolata</taxon>
        <taxon>Ciliophora</taxon>
        <taxon>Intramacronucleata</taxon>
        <taxon>Spirotrichea</taxon>
        <taxon>Stichotrichia</taxon>
        <taxon>Sporadotrichida</taxon>
        <taxon>Halteriidae</taxon>
        <taxon>Halteria</taxon>
    </lineage>
</organism>
<protein>
    <submittedName>
        <fullName evidence="1">Uncharacterized protein</fullName>
    </submittedName>
</protein>
<dbReference type="EMBL" id="RRYP01004922">
    <property type="protein sequence ID" value="TNV82463.1"/>
    <property type="molecule type" value="Genomic_DNA"/>
</dbReference>
<keyword evidence="2" id="KW-1185">Reference proteome</keyword>
<accession>A0A8J8NVU5</accession>
<dbReference type="Proteomes" id="UP000785679">
    <property type="component" value="Unassembled WGS sequence"/>
</dbReference>
<dbReference type="AlphaFoldDB" id="A0A8J8NVU5"/>
<proteinExistence type="predicted"/>
<sequence>MRIIIRVKAYIVNNSGSSLSNYNQQLQTLNILKSQYAREPRNDNGITQPLLLRDLLQQRRRPFQLGRKRLPAEPLPSGGRLEHYCSHEEANYAGGRRSVPVNNFDAQDSLYQACQESAHQGQPL</sequence>